<comment type="caution">
    <text evidence="7">The sequence shown here is derived from an EMBL/GenBank/DDBJ whole genome shotgun (WGS) entry which is preliminary data.</text>
</comment>
<dbReference type="GO" id="GO:0008270">
    <property type="term" value="F:zinc ion binding"/>
    <property type="evidence" value="ECO:0007669"/>
    <property type="project" value="UniProtKB-KW"/>
</dbReference>
<evidence type="ECO:0000256" key="1">
    <source>
        <dbReference type="ARBA" id="ARBA00022017"/>
    </source>
</evidence>
<dbReference type="Proteomes" id="UP001458880">
    <property type="component" value="Unassembled WGS sequence"/>
</dbReference>
<reference evidence="7 8" key="1">
    <citation type="journal article" date="2024" name="BMC Genomics">
        <title>De novo assembly and annotation of Popillia japonica's genome with initial clues to its potential as an invasive pest.</title>
        <authorList>
            <person name="Cucini C."/>
            <person name="Boschi S."/>
            <person name="Funari R."/>
            <person name="Cardaioli E."/>
            <person name="Iannotti N."/>
            <person name="Marturano G."/>
            <person name="Paoli F."/>
            <person name="Bruttini M."/>
            <person name="Carapelli A."/>
            <person name="Frati F."/>
            <person name="Nardi F."/>
        </authorList>
    </citation>
    <scope>NUCLEOTIDE SEQUENCE [LARGE SCALE GENOMIC DNA]</scope>
    <source>
        <strain evidence="7">DMR45628</strain>
    </source>
</reference>
<evidence type="ECO:0000256" key="3">
    <source>
        <dbReference type="ARBA" id="ARBA00022771"/>
    </source>
</evidence>
<dbReference type="InterPro" id="IPR017907">
    <property type="entry name" value="Znf_RING_CS"/>
</dbReference>
<dbReference type="Gene3D" id="3.30.40.10">
    <property type="entry name" value="Zinc/RING finger domain, C3HC4 (zinc finger)"/>
    <property type="match status" value="1"/>
</dbReference>
<keyword evidence="2" id="KW-0479">Metal-binding</keyword>
<dbReference type="PANTHER" id="PTHR12109:SF3">
    <property type="entry name" value="RING FINGER PROTEIN 141"/>
    <property type="match status" value="1"/>
</dbReference>
<evidence type="ECO:0000256" key="2">
    <source>
        <dbReference type="ARBA" id="ARBA00022723"/>
    </source>
</evidence>
<name>A0AAW1JY70_POPJA</name>
<evidence type="ECO:0000256" key="5">
    <source>
        <dbReference type="PROSITE-ProRule" id="PRU00175"/>
    </source>
</evidence>
<organism evidence="7 8">
    <name type="scientific">Popillia japonica</name>
    <name type="common">Japanese beetle</name>
    <dbReference type="NCBI Taxonomy" id="7064"/>
    <lineage>
        <taxon>Eukaryota</taxon>
        <taxon>Metazoa</taxon>
        <taxon>Ecdysozoa</taxon>
        <taxon>Arthropoda</taxon>
        <taxon>Hexapoda</taxon>
        <taxon>Insecta</taxon>
        <taxon>Pterygota</taxon>
        <taxon>Neoptera</taxon>
        <taxon>Endopterygota</taxon>
        <taxon>Coleoptera</taxon>
        <taxon>Polyphaga</taxon>
        <taxon>Scarabaeiformia</taxon>
        <taxon>Scarabaeidae</taxon>
        <taxon>Rutelinae</taxon>
        <taxon>Popillia</taxon>
    </lineage>
</organism>
<protein>
    <recommendedName>
        <fullName evidence="1">RING finger protein 141</fullName>
    </recommendedName>
</protein>
<evidence type="ECO:0000313" key="8">
    <source>
        <dbReference type="Proteomes" id="UP001458880"/>
    </source>
</evidence>
<dbReference type="GO" id="GO:0051865">
    <property type="term" value="P:protein autoubiquitination"/>
    <property type="evidence" value="ECO:0007669"/>
    <property type="project" value="TreeGrafter"/>
</dbReference>
<dbReference type="PROSITE" id="PS50089">
    <property type="entry name" value="ZF_RING_2"/>
    <property type="match status" value="1"/>
</dbReference>
<dbReference type="AlphaFoldDB" id="A0AAW1JY70"/>
<keyword evidence="3 5" id="KW-0863">Zinc-finger</keyword>
<dbReference type="SUPFAM" id="SSF57850">
    <property type="entry name" value="RING/U-box"/>
    <property type="match status" value="1"/>
</dbReference>
<dbReference type="InterPro" id="IPR001841">
    <property type="entry name" value="Znf_RING"/>
</dbReference>
<gene>
    <name evidence="7" type="ORF">QE152_g26822</name>
</gene>
<dbReference type="GO" id="GO:0004842">
    <property type="term" value="F:ubiquitin-protein transferase activity"/>
    <property type="evidence" value="ECO:0007669"/>
    <property type="project" value="TreeGrafter"/>
</dbReference>
<dbReference type="EMBL" id="JASPKY010000317">
    <property type="protein sequence ID" value="KAK9709109.1"/>
    <property type="molecule type" value="Genomic_DNA"/>
</dbReference>
<dbReference type="PROSITE" id="PS00518">
    <property type="entry name" value="ZF_RING_1"/>
    <property type="match status" value="1"/>
</dbReference>
<keyword evidence="8" id="KW-1185">Reference proteome</keyword>
<accession>A0AAW1JY70</accession>
<dbReference type="InterPro" id="IPR043400">
    <property type="entry name" value="RING-HC_RNF141"/>
</dbReference>
<dbReference type="Pfam" id="PF13920">
    <property type="entry name" value="zf-C3HC4_3"/>
    <property type="match status" value="1"/>
</dbReference>
<evidence type="ECO:0000313" key="7">
    <source>
        <dbReference type="EMBL" id="KAK9709109.1"/>
    </source>
</evidence>
<dbReference type="InterPro" id="IPR013083">
    <property type="entry name" value="Znf_RING/FYVE/PHD"/>
</dbReference>
<dbReference type="InterPro" id="IPR047126">
    <property type="entry name" value="RNF141-like"/>
</dbReference>
<sequence>MGQNPSSQVQDFVSGSIAKAISDDSSGLITDEIYDLNYDEFLQKLGELNKLSKKYLDSSGKQLLFAVRRGTDATILWKASIQIACVKIDPETNALNTYRLLNLREFLQVFKTLKCQYSAVQHSETSKASTSAIFQDLTSIESDDSIGLDPKTVCCICFDRKTEVLLPCTHSYCLVCIEEWNEDHDTCPVCRQNLESTDDTWVLSEVPQAEEIGEEIRKTLMHLTDSKPQPCSPS</sequence>
<evidence type="ECO:0000256" key="4">
    <source>
        <dbReference type="ARBA" id="ARBA00022833"/>
    </source>
</evidence>
<feature type="domain" description="RING-type" evidence="6">
    <location>
        <begin position="154"/>
        <end position="191"/>
    </location>
</feature>
<proteinExistence type="predicted"/>
<keyword evidence="4" id="KW-0862">Zinc</keyword>
<dbReference type="SMART" id="SM00184">
    <property type="entry name" value="RING"/>
    <property type="match status" value="1"/>
</dbReference>
<evidence type="ECO:0000259" key="6">
    <source>
        <dbReference type="PROSITE" id="PS50089"/>
    </source>
</evidence>
<dbReference type="PANTHER" id="PTHR12109">
    <property type="entry name" value="RING FINGER PROTEIN 141-RELATED"/>
    <property type="match status" value="1"/>
</dbReference>
<dbReference type="CDD" id="cd16545">
    <property type="entry name" value="RING-HC_RNF141"/>
    <property type="match status" value="1"/>
</dbReference>